<dbReference type="SUPFAM" id="SSF53335">
    <property type="entry name" value="S-adenosyl-L-methionine-dependent methyltransferases"/>
    <property type="match status" value="1"/>
</dbReference>
<dbReference type="GO" id="GO:0032259">
    <property type="term" value="P:methylation"/>
    <property type="evidence" value="ECO:0007669"/>
    <property type="project" value="UniProtKB-KW"/>
</dbReference>
<organism evidence="4 5">
    <name type="scientific">Shouchella lehensis</name>
    <dbReference type="NCBI Taxonomy" id="300825"/>
    <lineage>
        <taxon>Bacteria</taxon>
        <taxon>Bacillati</taxon>
        <taxon>Bacillota</taxon>
        <taxon>Bacilli</taxon>
        <taxon>Bacillales</taxon>
        <taxon>Bacillaceae</taxon>
        <taxon>Shouchella</taxon>
    </lineage>
</organism>
<feature type="domain" description="Methyltransferase" evidence="3">
    <location>
        <begin position="38"/>
        <end position="125"/>
    </location>
</feature>
<dbReference type="Proteomes" id="UP000298210">
    <property type="component" value="Unassembled WGS sequence"/>
</dbReference>
<protein>
    <submittedName>
        <fullName evidence="4">Class I SAM-dependent methyltransferase</fullName>
    </submittedName>
</protein>
<dbReference type="CDD" id="cd02440">
    <property type="entry name" value="AdoMet_MTases"/>
    <property type="match status" value="1"/>
</dbReference>
<dbReference type="Pfam" id="PF13649">
    <property type="entry name" value="Methyltransf_25"/>
    <property type="match status" value="1"/>
</dbReference>
<keyword evidence="1 4" id="KW-0489">Methyltransferase</keyword>
<evidence type="ECO:0000259" key="3">
    <source>
        <dbReference type="Pfam" id="PF13649"/>
    </source>
</evidence>
<dbReference type="PANTHER" id="PTHR43861">
    <property type="entry name" value="TRANS-ACONITATE 2-METHYLTRANSFERASE-RELATED"/>
    <property type="match status" value="1"/>
</dbReference>
<dbReference type="InterPro" id="IPR029063">
    <property type="entry name" value="SAM-dependent_MTases_sf"/>
</dbReference>
<dbReference type="EMBL" id="SNUX01000003">
    <property type="protein sequence ID" value="TES48508.1"/>
    <property type="molecule type" value="Genomic_DNA"/>
</dbReference>
<evidence type="ECO:0000256" key="2">
    <source>
        <dbReference type="ARBA" id="ARBA00022679"/>
    </source>
</evidence>
<reference evidence="4 5" key="1">
    <citation type="submission" date="2019-03" db="EMBL/GenBank/DDBJ databases">
        <authorList>
            <person name="Liu G."/>
        </authorList>
    </citation>
    <scope>NUCLEOTIDE SEQUENCE [LARGE SCALE GENOMIC DNA]</scope>
    <source>
        <strain evidence="4 5">DSM 19099</strain>
    </source>
</reference>
<dbReference type="InterPro" id="IPR041698">
    <property type="entry name" value="Methyltransf_25"/>
</dbReference>
<dbReference type="GO" id="GO:0008168">
    <property type="term" value="F:methyltransferase activity"/>
    <property type="evidence" value="ECO:0007669"/>
    <property type="project" value="UniProtKB-KW"/>
</dbReference>
<evidence type="ECO:0000313" key="4">
    <source>
        <dbReference type="EMBL" id="TES48508.1"/>
    </source>
</evidence>
<comment type="caution">
    <text evidence="4">The sequence shown here is derived from an EMBL/GenBank/DDBJ whole genome shotgun (WGS) entry which is preliminary data.</text>
</comment>
<keyword evidence="2 4" id="KW-0808">Transferase</keyword>
<name>A0A4Y7WKD3_9BACI</name>
<accession>A0A4Y7WKD3</accession>
<evidence type="ECO:0000256" key="1">
    <source>
        <dbReference type="ARBA" id="ARBA00022603"/>
    </source>
</evidence>
<sequence length="255" mass="29383">MKKMTKWNSTLYDDKHKYVSQYGEDLITILNPQKEENILDIGCGTGDLANEISKAGALVTGIDSSPTMIEAARGKYPHIRFHLQDGEEDRFVAQFHAVFSNAAIHWMKNQRQVVQNSYNALLPKGRFIAELGGANNVESILLALEEASKTLSIPYERSLLPWVFPTKEEMTAHLTEVGFHILKITHFFRPTPLVGEEGMYNWLNMFSNSLFKHLTSEEKKTLFHECERLLRSQLYEENGWVADYWRLRFVAQKLN</sequence>
<proteinExistence type="predicted"/>
<evidence type="ECO:0000313" key="5">
    <source>
        <dbReference type="Proteomes" id="UP000298210"/>
    </source>
</evidence>
<dbReference type="Gene3D" id="3.40.50.150">
    <property type="entry name" value="Vaccinia Virus protein VP39"/>
    <property type="match status" value="1"/>
</dbReference>
<dbReference type="PANTHER" id="PTHR43861:SF1">
    <property type="entry name" value="TRANS-ACONITATE 2-METHYLTRANSFERASE"/>
    <property type="match status" value="1"/>
</dbReference>
<dbReference type="AlphaFoldDB" id="A0A4Y7WKD3"/>
<gene>
    <name evidence="4" type="ORF">E2L03_15505</name>
</gene>